<dbReference type="GO" id="GO:0016747">
    <property type="term" value="F:acyltransferase activity, transferring groups other than amino-acyl groups"/>
    <property type="evidence" value="ECO:0007669"/>
    <property type="project" value="InterPro"/>
</dbReference>
<dbReference type="EMBL" id="JABANO010024976">
    <property type="protein sequence ID" value="KAF4721039.1"/>
    <property type="molecule type" value="Genomic_DNA"/>
</dbReference>
<feature type="non-terminal residue" evidence="4">
    <location>
        <position position="495"/>
    </location>
</feature>
<keyword evidence="1" id="KW-0808">Transferase</keyword>
<keyword evidence="2" id="KW-0012">Acyltransferase</keyword>
<comment type="caution">
    <text evidence="4">The sequence shown here is derived from an EMBL/GenBank/DDBJ whole genome shotgun (WGS) entry which is preliminary data.</text>
</comment>
<dbReference type="PANTHER" id="PTHR42919">
    <property type="entry name" value="N-ALPHA-ACETYLTRANSFERASE"/>
    <property type="match status" value="1"/>
</dbReference>
<organism evidence="4 5">
    <name type="scientific">Perkinsus olseni</name>
    <name type="common">Perkinsus atlanticus</name>
    <dbReference type="NCBI Taxonomy" id="32597"/>
    <lineage>
        <taxon>Eukaryota</taxon>
        <taxon>Sar</taxon>
        <taxon>Alveolata</taxon>
        <taxon>Perkinsozoa</taxon>
        <taxon>Perkinsea</taxon>
        <taxon>Perkinsida</taxon>
        <taxon>Perkinsidae</taxon>
        <taxon>Perkinsus</taxon>
    </lineage>
</organism>
<dbReference type="Gene3D" id="3.40.630.30">
    <property type="match status" value="2"/>
</dbReference>
<reference evidence="4 5" key="1">
    <citation type="submission" date="2020-04" db="EMBL/GenBank/DDBJ databases">
        <title>Perkinsus olseni comparative genomics.</title>
        <authorList>
            <person name="Bogema D.R."/>
        </authorList>
    </citation>
    <scope>NUCLEOTIDE SEQUENCE [LARGE SCALE GENOMIC DNA]</scope>
    <source>
        <strain evidence="4 5">ATCC PRA-207</strain>
    </source>
</reference>
<dbReference type="Proteomes" id="UP000553632">
    <property type="component" value="Unassembled WGS sequence"/>
</dbReference>
<gene>
    <name evidence="4" type="ORF">FOZ63_025176</name>
</gene>
<protein>
    <recommendedName>
        <fullName evidence="3">N-acetyltransferase domain-containing protein</fullName>
    </recommendedName>
</protein>
<dbReference type="InterPro" id="IPR000182">
    <property type="entry name" value="GNAT_dom"/>
</dbReference>
<sequence>DAEIVFVEYIRVGWKSRECGVGTWMLSSFLKHVKNERPKLDAVYLMVGKEHIARRMYENVGFTQLKGTNRSALAYYQYPYTNAAAAAASAAAPAAAPDEHSPTESVNPEEALPGEVSPVVCPGLISNCFIAVNTTNNSNTMVGYIRYLVIQGKNLPGLRRRMKIPTIKEDGEILYVGHVEVLQSSQNHGVATWLLHNFLAHLKKKRPEVEAVYLVVEPDNWIARRVYENNGFERTIGRIVYTVLPGDRAQEEFDFLPQIRRDAEIAYLEYIHVEWKSRERGVGTWMLSNFLTHVKNKRPQLDAVYLRAAGRKDQISRRMYEKVGFEQLKNEQGPLFNLLFSMEMSQSRVRWSITAVLVQFTVDIIIPSIALLVNTVACDTARRLLASPPLNTRKPPPSGIIYRDALPGEFGTNAGPEDQSKYFVAVNTTNLNKTIGYIGYSVLPGDRAQKELDFFPLPHIRRDAEIVFVEYIRVGWKSRERGVGTWMLSNFLTHV</sequence>
<accession>A0A7J6RJN4</accession>
<proteinExistence type="predicted"/>
<dbReference type="Pfam" id="PF00583">
    <property type="entry name" value="Acetyltransf_1"/>
    <property type="match status" value="1"/>
</dbReference>
<evidence type="ECO:0000259" key="3">
    <source>
        <dbReference type="PROSITE" id="PS51186"/>
    </source>
</evidence>
<dbReference type="SUPFAM" id="SSF55729">
    <property type="entry name" value="Acyl-CoA N-acyltransferases (Nat)"/>
    <property type="match status" value="3"/>
</dbReference>
<evidence type="ECO:0000256" key="2">
    <source>
        <dbReference type="ARBA" id="ARBA00023315"/>
    </source>
</evidence>
<feature type="domain" description="N-acetyltransferase" evidence="3">
    <location>
        <begin position="73"/>
        <end position="257"/>
    </location>
</feature>
<dbReference type="AlphaFoldDB" id="A0A7J6RJN4"/>
<dbReference type="GO" id="GO:0007064">
    <property type="term" value="P:mitotic sister chromatid cohesion"/>
    <property type="evidence" value="ECO:0007669"/>
    <property type="project" value="TreeGrafter"/>
</dbReference>
<dbReference type="PROSITE" id="PS51186">
    <property type="entry name" value="GNAT"/>
    <property type="match status" value="1"/>
</dbReference>
<keyword evidence="5" id="KW-1185">Reference proteome</keyword>
<dbReference type="PANTHER" id="PTHR42919:SF8">
    <property type="entry name" value="N-ALPHA-ACETYLTRANSFERASE 50"/>
    <property type="match status" value="1"/>
</dbReference>
<dbReference type="InterPro" id="IPR016181">
    <property type="entry name" value="Acyl_CoA_acyltransferase"/>
</dbReference>
<dbReference type="InterPro" id="IPR051556">
    <property type="entry name" value="N-term/lysine_N-AcTrnsfr"/>
</dbReference>
<feature type="non-terminal residue" evidence="4">
    <location>
        <position position="1"/>
    </location>
</feature>
<evidence type="ECO:0000313" key="5">
    <source>
        <dbReference type="Proteomes" id="UP000553632"/>
    </source>
</evidence>
<evidence type="ECO:0000256" key="1">
    <source>
        <dbReference type="ARBA" id="ARBA00022679"/>
    </source>
</evidence>
<dbReference type="GO" id="GO:0031415">
    <property type="term" value="C:NatA complex"/>
    <property type="evidence" value="ECO:0007669"/>
    <property type="project" value="TreeGrafter"/>
</dbReference>
<evidence type="ECO:0000313" key="4">
    <source>
        <dbReference type="EMBL" id="KAF4721039.1"/>
    </source>
</evidence>
<name>A0A7J6RJN4_PEROL</name>